<feature type="compositionally biased region" description="Polar residues" evidence="1">
    <location>
        <begin position="117"/>
        <end position="128"/>
    </location>
</feature>
<keyword evidence="2" id="KW-1133">Transmembrane helix</keyword>
<name>A0A0L0NX37_CANAR</name>
<keyword evidence="2" id="KW-0472">Membrane</keyword>
<dbReference type="EMBL" id="LGST01000031">
    <property type="protein sequence ID" value="KND98771.1"/>
    <property type="molecule type" value="Genomic_DNA"/>
</dbReference>
<feature type="transmembrane region" description="Helical" evidence="2">
    <location>
        <begin position="233"/>
        <end position="256"/>
    </location>
</feature>
<evidence type="ECO:0000313" key="4">
    <source>
        <dbReference type="Proteomes" id="UP000037122"/>
    </source>
</evidence>
<proteinExistence type="predicted"/>
<organism evidence="3 4">
    <name type="scientific">Candidozyma auris</name>
    <name type="common">Yeast</name>
    <name type="synonym">Candida auris</name>
    <dbReference type="NCBI Taxonomy" id="498019"/>
    <lineage>
        <taxon>Eukaryota</taxon>
        <taxon>Fungi</taxon>
        <taxon>Dikarya</taxon>
        <taxon>Ascomycota</taxon>
        <taxon>Saccharomycotina</taxon>
        <taxon>Pichiomycetes</taxon>
        <taxon>Metschnikowiaceae</taxon>
        <taxon>Candidozyma</taxon>
    </lineage>
</organism>
<gene>
    <name evidence="3" type="ORF">QG37_04680</name>
</gene>
<dbReference type="Proteomes" id="UP000037122">
    <property type="component" value="Unassembled WGS sequence"/>
</dbReference>
<reference evidence="4" key="1">
    <citation type="journal article" date="2015" name="BMC Genomics">
        <title>Draft genome of a commonly misdiagnosed multidrug resistant pathogen Candida auris.</title>
        <authorList>
            <person name="Chatterjee S."/>
            <person name="Alampalli S.V."/>
            <person name="Nageshan R.K."/>
            <person name="Chettiar S.T."/>
            <person name="Joshi S."/>
            <person name="Tatu U.S."/>
        </authorList>
    </citation>
    <scope>NUCLEOTIDE SEQUENCE [LARGE SCALE GENOMIC DNA]</scope>
    <source>
        <strain evidence="4">6684</strain>
    </source>
</reference>
<protein>
    <submittedName>
        <fullName evidence="3">Uncharacterized protein</fullName>
    </submittedName>
</protein>
<keyword evidence="2" id="KW-0812">Transmembrane</keyword>
<dbReference type="VEuPathDB" id="FungiDB:B9J08_004290"/>
<evidence type="ECO:0000256" key="2">
    <source>
        <dbReference type="SAM" id="Phobius"/>
    </source>
</evidence>
<feature type="region of interest" description="Disordered" evidence="1">
    <location>
        <begin position="116"/>
        <end position="160"/>
    </location>
</feature>
<dbReference type="VEuPathDB" id="FungiDB:CJI97_004352"/>
<comment type="caution">
    <text evidence="3">The sequence shown here is derived from an EMBL/GenBank/DDBJ whole genome shotgun (WGS) entry which is preliminary data.</text>
</comment>
<dbReference type="VEuPathDB" id="FungiDB:CJJ07_002086"/>
<dbReference type="AlphaFoldDB" id="A0A0L0NX37"/>
<feature type="compositionally biased region" description="Basic and acidic residues" evidence="1">
    <location>
        <begin position="135"/>
        <end position="151"/>
    </location>
</feature>
<sequence length="294" mass="32278">MKYYLRTNGFAEHQWIHFVVQENEPSIGNILSGHTPQSTNNEVQVKQNSTTGPQNLFPRRFLAPPIIGRGGPTDRDLREVYPNGVTEPRLVKLNTTELLKRSSKSTTGMLYVLPSEANLQTSRPQTTPENNEQGENEHGENEHGENEHGENEQGNNEARRRRSNFKVAVLAAKPIMGIITAVIGLAGCYKGFRPLSHSVKLVEEGANMATASQFVLEEPGPQSSSLVKKHSSILKWSAAIGGAVLWVSLHVVFGLAPAESLGWIGILQRVSTLCFNLALQCPEVTPLGDAELQR</sequence>
<evidence type="ECO:0000256" key="1">
    <source>
        <dbReference type="SAM" id="MobiDB-lite"/>
    </source>
</evidence>
<dbReference type="VEuPathDB" id="FungiDB:QG37_04680"/>
<feature type="transmembrane region" description="Helical" evidence="2">
    <location>
        <begin position="167"/>
        <end position="192"/>
    </location>
</feature>
<evidence type="ECO:0000313" key="3">
    <source>
        <dbReference type="EMBL" id="KND98771.1"/>
    </source>
</evidence>
<feature type="region of interest" description="Disordered" evidence="1">
    <location>
        <begin position="48"/>
        <end position="80"/>
    </location>
</feature>
<accession>A0A0L0NX37</accession>